<dbReference type="Gene3D" id="3.40.50.2300">
    <property type="match status" value="2"/>
</dbReference>
<evidence type="ECO:0000259" key="4">
    <source>
        <dbReference type="PROSITE" id="PS50932"/>
    </source>
</evidence>
<accession>A0A8J3IUN6</accession>
<dbReference type="EMBL" id="BNJK01000001">
    <property type="protein sequence ID" value="GHO97092.1"/>
    <property type="molecule type" value="Genomic_DNA"/>
</dbReference>
<organism evidence="5 6">
    <name type="scientific">Reticulibacter mediterranei</name>
    <dbReference type="NCBI Taxonomy" id="2778369"/>
    <lineage>
        <taxon>Bacteria</taxon>
        <taxon>Bacillati</taxon>
        <taxon>Chloroflexota</taxon>
        <taxon>Ktedonobacteria</taxon>
        <taxon>Ktedonobacterales</taxon>
        <taxon>Reticulibacteraceae</taxon>
        <taxon>Reticulibacter</taxon>
    </lineage>
</organism>
<dbReference type="InterPro" id="IPR046335">
    <property type="entry name" value="LacI/GalR-like_sensor"/>
</dbReference>
<dbReference type="AlphaFoldDB" id="A0A8J3IUN6"/>
<dbReference type="GO" id="GO:0000976">
    <property type="term" value="F:transcription cis-regulatory region binding"/>
    <property type="evidence" value="ECO:0007669"/>
    <property type="project" value="TreeGrafter"/>
</dbReference>
<name>A0A8J3IUN6_9CHLR</name>
<dbReference type="SUPFAM" id="SSF53822">
    <property type="entry name" value="Periplasmic binding protein-like I"/>
    <property type="match status" value="1"/>
</dbReference>
<dbReference type="CDD" id="cd06267">
    <property type="entry name" value="PBP1_LacI_sugar_binding-like"/>
    <property type="match status" value="1"/>
</dbReference>
<feature type="domain" description="HTH lacI-type" evidence="4">
    <location>
        <begin position="6"/>
        <end position="60"/>
    </location>
</feature>
<dbReference type="PROSITE" id="PS50932">
    <property type="entry name" value="HTH_LACI_2"/>
    <property type="match status" value="1"/>
</dbReference>
<dbReference type="GO" id="GO:0003700">
    <property type="term" value="F:DNA-binding transcription factor activity"/>
    <property type="evidence" value="ECO:0007669"/>
    <property type="project" value="TreeGrafter"/>
</dbReference>
<dbReference type="Pfam" id="PF13377">
    <property type="entry name" value="Peripla_BP_3"/>
    <property type="match status" value="1"/>
</dbReference>
<keyword evidence="1" id="KW-0805">Transcription regulation</keyword>
<dbReference type="Pfam" id="PF00356">
    <property type="entry name" value="LacI"/>
    <property type="match status" value="1"/>
</dbReference>
<reference evidence="5" key="1">
    <citation type="submission" date="2020-10" db="EMBL/GenBank/DDBJ databases">
        <title>Taxonomic study of unclassified bacteria belonging to the class Ktedonobacteria.</title>
        <authorList>
            <person name="Yabe S."/>
            <person name="Wang C.M."/>
            <person name="Zheng Y."/>
            <person name="Sakai Y."/>
            <person name="Cavaletti L."/>
            <person name="Monciardini P."/>
            <person name="Donadio S."/>
        </authorList>
    </citation>
    <scope>NUCLEOTIDE SEQUENCE</scope>
    <source>
        <strain evidence="5">ID150040</strain>
    </source>
</reference>
<comment type="caution">
    <text evidence="5">The sequence shown here is derived from an EMBL/GenBank/DDBJ whole genome shotgun (WGS) entry which is preliminary data.</text>
</comment>
<dbReference type="SUPFAM" id="SSF47413">
    <property type="entry name" value="lambda repressor-like DNA-binding domains"/>
    <property type="match status" value="1"/>
</dbReference>
<dbReference type="SMART" id="SM00354">
    <property type="entry name" value="HTH_LACI"/>
    <property type="match status" value="1"/>
</dbReference>
<dbReference type="PANTHER" id="PTHR30146">
    <property type="entry name" value="LACI-RELATED TRANSCRIPTIONAL REPRESSOR"/>
    <property type="match status" value="1"/>
</dbReference>
<keyword evidence="2" id="KW-0238">DNA-binding</keyword>
<dbReference type="RefSeq" id="WP_220207679.1">
    <property type="nucleotide sequence ID" value="NZ_BNJK01000001.1"/>
</dbReference>
<dbReference type="InterPro" id="IPR010982">
    <property type="entry name" value="Lambda_DNA-bd_dom_sf"/>
</dbReference>
<sequence>MRRQEVSIADIARSAGVSHTTVSRALRESPLISPNTRGRIQRIAREMGYTPNALAQSLQTQRTSTIGLVVTTIADPFFSDVVKGVEGIAREAGFSVFFGASHNEPEQEMVLIDTFHRRRVDGILIASSRVTNYEQRLDHIRVPTVLINSQAQSQHKLLYRVAVDDYLGAQMAVEHLLQLGHRAIGYLGIQSRPYSNQQRLSGYQTALRAAGVEWRDDWIMIAPKEEASSGEDVNAGRELLPSLLDAGVTAVFCYNDMVAIGGLMACREQHIALPETLSIVGFDDVNAANFVTPQLTTIRQPKVQLGQLAMNVMLDLLDGRPGQDHILSPQLIVRNSTTPFTHN</sequence>
<proteinExistence type="predicted"/>
<gene>
    <name evidence="5" type="primary">rbsR</name>
    <name evidence="5" type="ORF">KSF_071400</name>
</gene>
<dbReference type="Gene3D" id="1.10.260.40">
    <property type="entry name" value="lambda repressor-like DNA-binding domains"/>
    <property type="match status" value="1"/>
</dbReference>
<evidence type="ECO:0000256" key="3">
    <source>
        <dbReference type="ARBA" id="ARBA00023163"/>
    </source>
</evidence>
<dbReference type="InterPro" id="IPR000843">
    <property type="entry name" value="HTH_LacI"/>
</dbReference>
<dbReference type="PROSITE" id="PS00356">
    <property type="entry name" value="HTH_LACI_1"/>
    <property type="match status" value="1"/>
</dbReference>
<protein>
    <submittedName>
        <fullName evidence="5">LacI family transcriptional regulator</fullName>
    </submittedName>
</protein>
<dbReference type="CDD" id="cd01392">
    <property type="entry name" value="HTH_LacI"/>
    <property type="match status" value="1"/>
</dbReference>
<dbReference type="InterPro" id="IPR028082">
    <property type="entry name" value="Peripla_BP_I"/>
</dbReference>
<evidence type="ECO:0000256" key="1">
    <source>
        <dbReference type="ARBA" id="ARBA00023015"/>
    </source>
</evidence>
<keyword evidence="6" id="KW-1185">Reference proteome</keyword>
<keyword evidence="3" id="KW-0804">Transcription</keyword>
<dbReference type="Proteomes" id="UP000597444">
    <property type="component" value="Unassembled WGS sequence"/>
</dbReference>
<dbReference type="PANTHER" id="PTHR30146:SF109">
    <property type="entry name" value="HTH-TYPE TRANSCRIPTIONAL REGULATOR GALS"/>
    <property type="match status" value="1"/>
</dbReference>
<evidence type="ECO:0000256" key="2">
    <source>
        <dbReference type="ARBA" id="ARBA00023125"/>
    </source>
</evidence>
<evidence type="ECO:0000313" key="5">
    <source>
        <dbReference type="EMBL" id="GHO97092.1"/>
    </source>
</evidence>
<evidence type="ECO:0000313" key="6">
    <source>
        <dbReference type="Proteomes" id="UP000597444"/>
    </source>
</evidence>